<feature type="domain" description="Methyltransferase type 11" evidence="1">
    <location>
        <begin position="88"/>
        <end position="183"/>
    </location>
</feature>
<dbReference type="EMBL" id="FMXO01000007">
    <property type="protein sequence ID" value="SDB29413.1"/>
    <property type="molecule type" value="Genomic_DNA"/>
</dbReference>
<evidence type="ECO:0000313" key="2">
    <source>
        <dbReference type="EMBL" id="SDB29413.1"/>
    </source>
</evidence>
<evidence type="ECO:0000259" key="1">
    <source>
        <dbReference type="Pfam" id="PF08241"/>
    </source>
</evidence>
<dbReference type="RefSeq" id="WP_244148671.1">
    <property type="nucleotide sequence ID" value="NZ_FMXO01000007.1"/>
</dbReference>
<dbReference type="Proteomes" id="UP000198771">
    <property type="component" value="Unassembled WGS sequence"/>
</dbReference>
<gene>
    <name evidence="2" type="ORF">SAMN05660653_01413</name>
</gene>
<dbReference type="AlphaFoldDB" id="A0A1G6C949"/>
<keyword evidence="2" id="KW-0808">Transferase</keyword>
<dbReference type="Gene3D" id="3.40.50.150">
    <property type="entry name" value="Vaccinia Virus protein VP39"/>
    <property type="match status" value="1"/>
</dbReference>
<evidence type="ECO:0000313" key="3">
    <source>
        <dbReference type="Proteomes" id="UP000198771"/>
    </source>
</evidence>
<dbReference type="InterPro" id="IPR029063">
    <property type="entry name" value="SAM-dependent_MTases_sf"/>
</dbReference>
<keyword evidence="2" id="KW-0489">Methyltransferase</keyword>
<dbReference type="GO" id="GO:0032259">
    <property type="term" value="P:methylation"/>
    <property type="evidence" value="ECO:0007669"/>
    <property type="project" value="UniProtKB-KW"/>
</dbReference>
<accession>A0A1G6C949</accession>
<dbReference type="InterPro" id="IPR013216">
    <property type="entry name" value="Methyltransf_11"/>
</dbReference>
<name>A0A1G6C949_9BACT</name>
<dbReference type="STRING" id="617002.SAMN05660653_01413"/>
<proteinExistence type="predicted"/>
<organism evidence="2 3">
    <name type="scientific">Desulfonatronum thiosulfatophilum</name>
    <dbReference type="NCBI Taxonomy" id="617002"/>
    <lineage>
        <taxon>Bacteria</taxon>
        <taxon>Pseudomonadati</taxon>
        <taxon>Thermodesulfobacteriota</taxon>
        <taxon>Desulfovibrionia</taxon>
        <taxon>Desulfovibrionales</taxon>
        <taxon>Desulfonatronaceae</taxon>
        <taxon>Desulfonatronum</taxon>
    </lineage>
</organism>
<reference evidence="2 3" key="1">
    <citation type="submission" date="2016-10" db="EMBL/GenBank/DDBJ databases">
        <authorList>
            <person name="de Groot N.N."/>
        </authorList>
    </citation>
    <scope>NUCLEOTIDE SEQUENCE [LARGE SCALE GENOMIC DNA]</scope>
    <source>
        <strain evidence="2 3">ASO4-2</strain>
    </source>
</reference>
<dbReference type="Pfam" id="PF08241">
    <property type="entry name" value="Methyltransf_11"/>
    <property type="match status" value="1"/>
</dbReference>
<keyword evidence="3" id="KW-1185">Reference proteome</keyword>
<protein>
    <submittedName>
        <fullName evidence="2">Methyltransferase domain-containing protein</fullName>
    </submittedName>
</protein>
<dbReference type="InterPro" id="IPR019410">
    <property type="entry name" value="Methyltransf_16"/>
</dbReference>
<dbReference type="CDD" id="cd02440">
    <property type="entry name" value="AdoMet_MTases"/>
    <property type="match status" value="1"/>
</dbReference>
<dbReference type="SUPFAM" id="SSF53335">
    <property type="entry name" value="S-adenosyl-L-methionine-dependent methyltransferases"/>
    <property type="match status" value="1"/>
</dbReference>
<sequence length="232" mass="26054">MSPWTGRIASGEHAALLASAQCLAIDAPDRIWSIYRPADLEELWQQMGESDFGPDERIPYWVELWPSSLLLVEWLAANAPLIQGRTCLDVGCGLGLSACTASSVGARVVGLDYALEALYYAKVNARENQVPDPLWVQMDWRFPGFRKHGFDFIWGGDIFYERRFAEPLIGMFEHVLAPGGRIWLAEPERSVSSGAWNMLRESGWNVRRAAQKAVPTEGYVVNINIWEAQINL</sequence>
<dbReference type="PANTHER" id="PTHR14614">
    <property type="entry name" value="HEPATOCELLULAR CARCINOMA-ASSOCIATED ANTIGEN"/>
    <property type="match status" value="1"/>
</dbReference>
<dbReference type="GO" id="GO:0008757">
    <property type="term" value="F:S-adenosylmethionine-dependent methyltransferase activity"/>
    <property type="evidence" value="ECO:0007669"/>
    <property type="project" value="InterPro"/>
</dbReference>